<dbReference type="AlphaFoldDB" id="A0A813KR10"/>
<dbReference type="EMBL" id="CAJNNW010031321">
    <property type="protein sequence ID" value="CAE8707082.1"/>
    <property type="molecule type" value="Genomic_DNA"/>
</dbReference>
<feature type="compositionally biased region" description="Polar residues" evidence="1">
    <location>
        <begin position="129"/>
        <end position="140"/>
    </location>
</feature>
<name>A0A813KR10_POLGL</name>
<accession>A0A813KR10</accession>
<reference evidence="2" key="1">
    <citation type="submission" date="2021-02" db="EMBL/GenBank/DDBJ databases">
        <authorList>
            <person name="Dougan E. K."/>
            <person name="Rhodes N."/>
            <person name="Thang M."/>
            <person name="Chan C."/>
        </authorList>
    </citation>
    <scope>NUCLEOTIDE SEQUENCE</scope>
</reference>
<protein>
    <submittedName>
        <fullName evidence="2">Uncharacterized protein</fullName>
    </submittedName>
</protein>
<dbReference type="Proteomes" id="UP000626109">
    <property type="component" value="Unassembled WGS sequence"/>
</dbReference>
<evidence type="ECO:0000313" key="3">
    <source>
        <dbReference type="Proteomes" id="UP000626109"/>
    </source>
</evidence>
<proteinExistence type="predicted"/>
<organism evidence="2 3">
    <name type="scientific">Polarella glacialis</name>
    <name type="common">Dinoflagellate</name>
    <dbReference type="NCBI Taxonomy" id="89957"/>
    <lineage>
        <taxon>Eukaryota</taxon>
        <taxon>Sar</taxon>
        <taxon>Alveolata</taxon>
        <taxon>Dinophyceae</taxon>
        <taxon>Suessiales</taxon>
        <taxon>Suessiaceae</taxon>
        <taxon>Polarella</taxon>
    </lineage>
</organism>
<sequence length="204" mass="22855">MEDSNTRPPTLAPVGRMMTDLAVSGAKTGIVVMPELDFAALVPNMPGMLMESPSRGRGKNTVRFNLLPEIQSMSWHDRSTDVGVAREVSEPFDPPGHLFLQREIAPRSVFSTAELMLRARKLLRRARSTFHSTRPSQNAASRMAWKHRPEKHRAPLPQHSREAHASLVQQYLYLDCPRRGFQLDMDILNAPGICAAQTPMYRGG</sequence>
<comment type="caution">
    <text evidence="2">The sequence shown here is derived from an EMBL/GenBank/DDBJ whole genome shotgun (WGS) entry which is preliminary data.</text>
</comment>
<gene>
    <name evidence="2" type="ORF">PGLA2088_LOCUS34389</name>
</gene>
<feature type="region of interest" description="Disordered" evidence="1">
    <location>
        <begin position="128"/>
        <end position="159"/>
    </location>
</feature>
<evidence type="ECO:0000256" key="1">
    <source>
        <dbReference type="SAM" id="MobiDB-lite"/>
    </source>
</evidence>
<evidence type="ECO:0000313" key="2">
    <source>
        <dbReference type="EMBL" id="CAE8707082.1"/>
    </source>
</evidence>